<reference evidence="2 3" key="1">
    <citation type="submission" date="2023-12" db="EMBL/GenBank/DDBJ databases">
        <title>Whole-genome sequencing of halo(alkali)philic microorganisms from hypersaline lakes.</title>
        <authorList>
            <person name="Sorokin D.Y."/>
            <person name="Merkel A.Y."/>
            <person name="Messina E."/>
            <person name="Yakimov M."/>
        </authorList>
    </citation>
    <scope>NUCLEOTIDE SEQUENCE [LARGE SCALE GENOMIC DNA]</scope>
    <source>
        <strain evidence="2 3">AB-CW1</strain>
    </source>
</reference>
<evidence type="ECO:0000313" key="3">
    <source>
        <dbReference type="Proteomes" id="UP001302316"/>
    </source>
</evidence>
<accession>A0AAP6JG43</accession>
<dbReference type="InterPro" id="IPR032251">
    <property type="entry name" value="DUF4826"/>
</dbReference>
<dbReference type="EMBL" id="JAYGII010000018">
    <property type="protein sequence ID" value="MEA5445967.1"/>
    <property type="molecule type" value="Genomic_DNA"/>
</dbReference>
<feature type="region of interest" description="Disordered" evidence="1">
    <location>
        <begin position="141"/>
        <end position="162"/>
    </location>
</feature>
<dbReference type="RefSeq" id="WP_346051911.1">
    <property type="nucleotide sequence ID" value="NZ_JAYGII010000018.1"/>
</dbReference>
<sequence length="162" mass="18351">MPHDEMTPQQREQLTRWVESVCQDLARRLVQREILGKDTRVESRWVWPGRLVIGVAFEKSNPAQSKLWVVGGEQITPDFVALKVARNPREVARHLALDWQAKGARLASAGDAKEGEEQGQLDWGSMDQSLQEQAELMYALAEDDNMWPNLEDEPGAGSDRKD</sequence>
<evidence type="ECO:0000256" key="1">
    <source>
        <dbReference type="SAM" id="MobiDB-lite"/>
    </source>
</evidence>
<gene>
    <name evidence="2" type="ORF">VCB98_09060</name>
</gene>
<name>A0AAP6JG43_9GAMM</name>
<dbReference type="AlphaFoldDB" id="A0AAP6JG43"/>
<dbReference type="Proteomes" id="UP001302316">
    <property type="component" value="Unassembled WGS sequence"/>
</dbReference>
<evidence type="ECO:0000313" key="2">
    <source>
        <dbReference type="EMBL" id="MEA5445967.1"/>
    </source>
</evidence>
<proteinExistence type="predicted"/>
<feature type="compositionally biased region" description="Acidic residues" evidence="1">
    <location>
        <begin position="141"/>
        <end position="154"/>
    </location>
</feature>
<protein>
    <submittedName>
        <fullName evidence="2">DUF4826 family protein</fullName>
    </submittedName>
</protein>
<keyword evidence="3" id="KW-1185">Reference proteome</keyword>
<organism evidence="2 3">
    <name type="scientific">Natronospira elongata</name>
    <dbReference type="NCBI Taxonomy" id="3110268"/>
    <lineage>
        <taxon>Bacteria</taxon>
        <taxon>Pseudomonadati</taxon>
        <taxon>Pseudomonadota</taxon>
        <taxon>Gammaproteobacteria</taxon>
        <taxon>Natronospirales</taxon>
        <taxon>Natronospiraceae</taxon>
        <taxon>Natronospira</taxon>
    </lineage>
</organism>
<comment type="caution">
    <text evidence="2">The sequence shown here is derived from an EMBL/GenBank/DDBJ whole genome shotgun (WGS) entry which is preliminary data.</text>
</comment>
<dbReference type="Pfam" id="PF16108">
    <property type="entry name" value="DUF4826"/>
    <property type="match status" value="1"/>
</dbReference>